<dbReference type="SUPFAM" id="SSF46689">
    <property type="entry name" value="Homeodomain-like"/>
    <property type="match status" value="1"/>
</dbReference>
<feature type="region of interest" description="Disordered" evidence="4">
    <location>
        <begin position="50"/>
        <end position="84"/>
    </location>
</feature>
<feature type="region of interest" description="Disordered" evidence="4">
    <location>
        <begin position="346"/>
        <end position="395"/>
    </location>
</feature>
<accession>A0A2N9E150</accession>
<organism evidence="6">
    <name type="scientific">Fagus sylvatica</name>
    <name type="common">Beechnut</name>
    <dbReference type="NCBI Taxonomy" id="28930"/>
    <lineage>
        <taxon>Eukaryota</taxon>
        <taxon>Viridiplantae</taxon>
        <taxon>Streptophyta</taxon>
        <taxon>Embryophyta</taxon>
        <taxon>Tracheophyta</taxon>
        <taxon>Spermatophyta</taxon>
        <taxon>Magnoliopsida</taxon>
        <taxon>eudicotyledons</taxon>
        <taxon>Gunneridae</taxon>
        <taxon>Pentapetalae</taxon>
        <taxon>rosids</taxon>
        <taxon>fabids</taxon>
        <taxon>Fagales</taxon>
        <taxon>Fagaceae</taxon>
        <taxon>Fagus</taxon>
    </lineage>
</organism>
<evidence type="ECO:0000256" key="3">
    <source>
        <dbReference type="PROSITE-ProRule" id="PRU00108"/>
    </source>
</evidence>
<keyword evidence="3" id="KW-0539">Nucleus</keyword>
<feature type="domain" description="Homeobox" evidence="5">
    <location>
        <begin position="77"/>
        <end position="137"/>
    </location>
</feature>
<feature type="compositionally biased region" description="Polar residues" evidence="4">
    <location>
        <begin position="909"/>
        <end position="918"/>
    </location>
</feature>
<feature type="compositionally biased region" description="Low complexity" evidence="4">
    <location>
        <begin position="664"/>
        <end position="678"/>
    </location>
</feature>
<dbReference type="SMART" id="SM00389">
    <property type="entry name" value="HOX"/>
    <property type="match status" value="1"/>
</dbReference>
<dbReference type="GO" id="GO:0003677">
    <property type="term" value="F:DNA binding"/>
    <property type="evidence" value="ECO:0007669"/>
    <property type="project" value="UniProtKB-UniRule"/>
</dbReference>
<evidence type="ECO:0000256" key="4">
    <source>
        <dbReference type="SAM" id="MobiDB-lite"/>
    </source>
</evidence>
<evidence type="ECO:0000256" key="2">
    <source>
        <dbReference type="ARBA" id="ARBA00023125"/>
    </source>
</evidence>
<dbReference type="GO" id="GO:0010228">
    <property type="term" value="P:vegetative to reproductive phase transition of meristem"/>
    <property type="evidence" value="ECO:0007669"/>
    <property type="project" value="TreeGrafter"/>
</dbReference>
<comment type="subcellular location">
    <subcellularLocation>
        <location evidence="1 3">Nucleus</location>
    </subcellularLocation>
</comment>
<dbReference type="InterPro" id="IPR009057">
    <property type="entry name" value="Homeodomain-like_sf"/>
</dbReference>
<protein>
    <recommendedName>
        <fullName evidence="5">Homeobox domain-containing protein</fullName>
    </recommendedName>
</protein>
<evidence type="ECO:0000259" key="5">
    <source>
        <dbReference type="PROSITE" id="PS50071"/>
    </source>
</evidence>
<dbReference type="PROSITE" id="PS50071">
    <property type="entry name" value="HOMEOBOX_2"/>
    <property type="match status" value="1"/>
</dbReference>
<keyword evidence="2 3" id="KW-0238">DNA-binding</keyword>
<dbReference type="PANTHER" id="PTHR33400">
    <property type="entry name" value="ZINC FINGER CCCH DOMAIN-CONTAINING PROTEIN 6-RELATED"/>
    <property type="match status" value="1"/>
</dbReference>
<feature type="DNA-binding region" description="Homeobox" evidence="3">
    <location>
        <begin position="79"/>
        <end position="138"/>
    </location>
</feature>
<reference evidence="6" key="1">
    <citation type="submission" date="2018-02" db="EMBL/GenBank/DDBJ databases">
        <authorList>
            <person name="Cohen D.B."/>
            <person name="Kent A.D."/>
        </authorList>
    </citation>
    <scope>NUCLEOTIDE SEQUENCE</scope>
</reference>
<dbReference type="PANTHER" id="PTHR33400:SF6">
    <property type="entry name" value="HOMEOBOX PROTEIN LUMINIDEPENDENS"/>
    <property type="match status" value="1"/>
</dbReference>
<evidence type="ECO:0000313" key="6">
    <source>
        <dbReference type="EMBL" id="SPC72286.1"/>
    </source>
</evidence>
<feature type="region of interest" description="Disordered" evidence="4">
    <location>
        <begin position="661"/>
        <end position="690"/>
    </location>
</feature>
<dbReference type="Gene3D" id="1.10.10.60">
    <property type="entry name" value="Homeodomain-like"/>
    <property type="match status" value="1"/>
</dbReference>
<dbReference type="GO" id="GO:0005634">
    <property type="term" value="C:nucleus"/>
    <property type="evidence" value="ECO:0007669"/>
    <property type="project" value="UniProtKB-SubCell"/>
</dbReference>
<proteinExistence type="predicted"/>
<gene>
    <name evidence="6" type="ORF">FSB_LOCUS168</name>
</gene>
<dbReference type="AlphaFoldDB" id="A0A2N9E150"/>
<feature type="compositionally biased region" description="Low complexity" evidence="4">
    <location>
        <begin position="810"/>
        <end position="824"/>
    </location>
</feature>
<evidence type="ECO:0000256" key="1">
    <source>
        <dbReference type="ARBA" id="ARBA00004123"/>
    </source>
</evidence>
<feature type="compositionally biased region" description="Basic and acidic residues" evidence="4">
    <location>
        <begin position="516"/>
        <end position="525"/>
    </location>
</feature>
<dbReference type="InterPro" id="IPR001356">
    <property type="entry name" value="HD"/>
</dbReference>
<feature type="compositionally biased region" description="Polar residues" evidence="4">
    <location>
        <begin position="432"/>
        <end position="443"/>
    </location>
</feature>
<keyword evidence="3" id="KW-0371">Homeobox</keyword>
<feature type="compositionally biased region" description="Polar residues" evidence="4">
    <location>
        <begin position="380"/>
        <end position="392"/>
    </location>
</feature>
<feature type="compositionally biased region" description="Pro residues" evidence="4">
    <location>
        <begin position="834"/>
        <end position="845"/>
    </location>
</feature>
<name>A0A2N9E150_FAGSY</name>
<feature type="region of interest" description="Disordered" evidence="4">
    <location>
        <begin position="504"/>
        <end position="525"/>
    </location>
</feature>
<feature type="compositionally biased region" description="Polar residues" evidence="4">
    <location>
        <begin position="867"/>
        <end position="877"/>
    </location>
</feature>
<feature type="region of interest" description="Disordered" evidence="4">
    <location>
        <begin position="809"/>
        <end position="952"/>
    </location>
</feature>
<dbReference type="EMBL" id="OIVN01000002">
    <property type="protein sequence ID" value="SPC72286.1"/>
    <property type="molecule type" value="Genomic_DNA"/>
</dbReference>
<sequence>MLCPYRSATLSFGNLSFEVDNGGLEGRFLGARDGDLRRFIQKVRGLAEGALPQPDRRAPENRRRAVQTHRRQSSFSRDGKRPRDLLNPKAVKYMQSVFSIKDAISKKESREISALFGVTVTQVRDFFSSQRVRVRKLVRLSREKAMRSSACKEPHDGLLLSSDPMVPIDPVPLNSVDPASVEEAPSCSTQDDALPGLDDEDKHFVENIFNLMRKEETFSGQVKLMEWILQIQNSSVLCWFLTKSGVMILATWLSQAALEEQTSVLLVILKVLCHLPLHKAIPVHMSAILQSVNRLRIGDIMDEESWQSNIKIPEDLLTHSYGNSENLRKLDSPQLLKLLPASSDDSNRKQILGVSSSQTRERRKVQLVEQPGQKMAGRSLQATRSASVNQGRPMSADDIQKAKMRAQFMQSKYGKNGSSNESKESKTEGLNKPSTTQVSTLNPVSKVAVQPNIEEQKKPVIIPSKISNRVEPPLDPKLRMDSKEPLWEKCRRVQIPWRTPPEMKLNDVWSTGGGENSKEVEVQKNRNRREKETLYQTVQEIPSNPKEPWDIEMDYDDTLTPQVPIEQLPDADGSETQVATNQVVNSAVSLATPSSQASSTAEPDLELLAVLLKNPELVFALTSGQAGNLSSAETVKLLDMIKAGGAGLAGGLNGGRVEEKVEVSLPSPTPSSNSGTSGWRPEVAKNPFSQSSSMANRVAYTSPGVATSSLVLPQVTAANLIPPQQVAAAMHTYSREKQLPSIVPSVHHSLPTNSPARQTPASEIGLTKRNLPTMGLHNFSTAAGHSALRMENTSNIKPVTLNTPGRELASFTSQSTRSQTHSQSLHPSNILSEPRPPAHLYPSRPPMGDLDPVPDSWRASQGLPPNYHSQANQNNYNALVGGSRQPGLQPGPSLERNEYVVGEEFESWSPDNSPSRTTDYMMGRNFPESRMNPGWDYRPDRSRQRNFSGHRGHNRVGFVNSGVSLSWGGIRRWSMKFPSWNGF</sequence>
<feature type="compositionally biased region" description="Basic and acidic residues" evidence="4">
    <location>
        <begin position="54"/>
        <end position="63"/>
    </location>
</feature>
<feature type="region of interest" description="Disordered" evidence="4">
    <location>
        <begin position="410"/>
        <end position="443"/>
    </location>
</feature>